<accession>A0A238ZME3</accession>
<evidence type="ECO:0000256" key="6">
    <source>
        <dbReference type="ARBA" id="ARBA00023136"/>
    </source>
</evidence>
<dbReference type="GO" id="GO:1990281">
    <property type="term" value="C:efflux pump complex"/>
    <property type="evidence" value="ECO:0007669"/>
    <property type="project" value="TreeGrafter"/>
</dbReference>
<dbReference type="Pfam" id="PF02321">
    <property type="entry name" value="OEP"/>
    <property type="match status" value="1"/>
</dbReference>
<comment type="similarity">
    <text evidence="2">Belongs to the outer membrane factor (OMF) (TC 1.B.17) family.</text>
</comment>
<keyword evidence="4" id="KW-1134">Transmembrane beta strand</keyword>
<dbReference type="GO" id="GO:0015288">
    <property type="term" value="F:porin activity"/>
    <property type="evidence" value="ECO:0007669"/>
    <property type="project" value="TreeGrafter"/>
</dbReference>
<dbReference type="InterPro" id="IPR003423">
    <property type="entry name" value="OMP_efflux"/>
</dbReference>
<dbReference type="GO" id="GO:0009279">
    <property type="term" value="C:cell outer membrane"/>
    <property type="evidence" value="ECO:0007669"/>
    <property type="project" value="UniProtKB-SubCell"/>
</dbReference>
<keyword evidence="5" id="KW-0812">Transmembrane</keyword>
<keyword evidence="6" id="KW-0472">Membrane</keyword>
<keyword evidence="7" id="KW-0998">Cell outer membrane</keyword>
<evidence type="ECO:0000313" key="9">
    <source>
        <dbReference type="EMBL" id="SNR83843.1"/>
    </source>
</evidence>
<feature type="signal peptide" evidence="8">
    <location>
        <begin position="1"/>
        <end position="19"/>
    </location>
</feature>
<dbReference type="EMBL" id="FZOB01000009">
    <property type="protein sequence ID" value="SNR83843.1"/>
    <property type="molecule type" value="Genomic_DNA"/>
</dbReference>
<dbReference type="Gene3D" id="1.20.1600.10">
    <property type="entry name" value="Outer membrane efflux proteins (OEP)"/>
    <property type="match status" value="1"/>
</dbReference>
<evidence type="ECO:0000256" key="3">
    <source>
        <dbReference type="ARBA" id="ARBA00022448"/>
    </source>
</evidence>
<comment type="subcellular location">
    <subcellularLocation>
        <location evidence="1">Cell outer membrane</location>
    </subcellularLocation>
</comment>
<organism evidence="9 10">
    <name type="scientific">Desulfurobacterium atlanticum</name>
    <dbReference type="NCBI Taxonomy" id="240169"/>
    <lineage>
        <taxon>Bacteria</taxon>
        <taxon>Pseudomonadati</taxon>
        <taxon>Aquificota</taxon>
        <taxon>Aquificia</taxon>
        <taxon>Desulfurobacteriales</taxon>
        <taxon>Desulfurobacteriaceae</taxon>
        <taxon>Desulfurobacterium</taxon>
    </lineage>
</organism>
<protein>
    <submittedName>
        <fullName evidence="9">Outer membrane protein TolC</fullName>
    </submittedName>
</protein>
<dbReference type="InterPro" id="IPR051906">
    <property type="entry name" value="TolC-like"/>
</dbReference>
<dbReference type="PANTHER" id="PTHR30026">
    <property type="entry name" value="OUTER MEMBRANE PROTEIN TOLC"/>
    <property type="match status" value="1"/>
</dbReference>
<evidence type="ECO:0000256" key="5">
    <source>
        <dbReference type="ARBA" id="ARBA00022692"/>
    </source>
</evidence>
<name>A0A238ZME3_9BACT</name>
<dbReference type="RefSeq" id="WP_089323349.1">
    <property type="nucleotide sequence ID" value="NZ_FZOB01000009.1"/>
</dbReference>
<keyword evidence="8" id="KW-0732">Signal</keyword>
<gene>
    <name evidence="9" type="ORF">SAMN06265340_10950</name>
</gene>
<evidence type="ECO:0000256" key="2">
    <source>
        <dbReference type="ARBA" id="ARBA00007613"/>
    </source>
</evidence>
<keyword evidence="3" id="KW-0813">Transport</keyword>
<dbReference type="PANTHER" id="PTHR30026:SF20">
    <property type="entry name" value="OUTER MEMBRANE PROTEIN TOLC"/>
    <property type="match status" value="1"/>
</dbReference>
<keyword evidence="10" id="KW-1185">Reference proteome</keyword>
<dbReference type="Proteomes" id="UP000198405">
    <property type="component" value="Unassembled WGS sequence"/>
</dbReference>
<feature type="chain" id="PRO_5012059720" evidence="8">
    <location>
        <begin position="20"/>
        <end position="420"/>
    </location>
</feature>
<dbReference type="GO" id="GO:0015562">
    <property type="term" value="F:efflux transmembrane transporter activity"/>
    <property type="evidence" value="ECO:0007669"/>
    <property type="project" value="InterPro"/>
</dbReference>
<dbReference type="OrthoDB" id="5338266at2"/>
<dbReference type="SUPFAM" id="SSF56954">
    <property type="entry name" value="Outer membrane efflux proteins (OEP)"/>
    <property type="match status" value="1"/>
</dbReference>
<dbReference type="AlphaFoldDB" id="A0A238ZME3"/>
<evidence type="ECO:0000313" key="10">
    <source>
        <dbReference type="Proteomes" id="UP000198405"/>
    </source>
</evidence>
<proteinExistence type="inferred from homology"/>
<evidence type="ECO:0000256" key="7">
    <source>
        <dbReference type="ARBA" id="ARBA00023237"/>
    </source>
</evidence>
<evidence type="ECO:0000256" key="1">
    <source>
        <dbReference type="ARBA" id="ARBA00004442"/>
    </source>
</evidence>
<sequence length="420" mass="47377">MKKFFLTAAILLLPLKAYTLTIEEAVNIALKNNADLKIAKSKIKIANLTKEEKKKSNFGKFLLNGSYTHYNIPRTLAPIVPPLTSPIVTDKDISSLGISYTVTLFSGFSNVEEVKIASIEKKMAENYLNLSRSQIAYNVRSIFLKILSLQESRKALYSYMTALKRLKTDIQTGIKAGKRPEIDLLKVEGEIEKINSEVEKIDGNIKALKATLAFLLGKEKVDEEIEPVSFPLDRFTSDFKNTTFSQNPQVKIAELELKKSEKTVRKIKSSYYPTINLSAYYGKNFGGGESKTLWQVGVTLNWLIYDFGSRKIKVEKALENTSISKIKIEKVKLSLIKEMEEAKAKILSAEGALKSAEKEIALTEKVKEIEKVRYETGAGTIYDLLTAQAKYESAKARFINAKYELLDAFYYMKYVKGEVK</sequence>
<evidence type="ECO:0000256" key="8">
    <source>
        <dbReference type="SAM" id="SignalP"/>
    </source>
</evidence>
<evidence type="ECO:0000256" key="4">
    <source>
        <dbReference type="ARBA" id="ARBA00022452"/>
    </source>
</evidence>
<reference evidence="10" key="1">
    <citation type="submission" date="2017-06" db="EMBL/GenBank/DDBJ databases">
        <authorList>
            <person name="Varghese N."/>
            <person name="Submissions S."/>
        </authorList>
    </citation>
    <scope>NUCLEOTIDE SEQUENCE [LARGE SCALE GENOMIC DNA]</scope>
    <source>
        <strain evidence="10">DSM 15668</strain>
    </source>
</reference>